<organism evidence="2 3">
    <name type="scientific">Brassica napus</name>
    <name type="common">Rape</name>
    <dbReference type="NCBI Taxonomy" id="3708"/>
    <lineage>
        <taxon>Eukaryota</taxon>
        <taxon>Viridiplantae</taxon>
        <taxon>Streptophyta</taxon>
        <taxon>Embryophyta</taxon>
        <taxon>Tracheophyta</taxon>
        <taxon>Spermatophyta</taxon>
        <taxon>Magnoliopsida</taxon>
        <taxon>eudicotyledons</taxon>
        <taxon>Gunneridae</taxon>
        <taxon>Pentapetalae</taxon>
        <taxon>rosids</taxon>
        <taxon>malvids</taxon>
        <taxon>Brassicales</taxon>
        <taxon>Brassicaceae</taxon>
        <taxon>Brassiceae</taxon>
        <taxon>Brassica</taxon>
    </lineage>
</organism>
<protein>
    <submittedName>
        <fullName evidence="2">Uncharacterized protein</fullName>
    </submittedName>
</protein>
<reference evidence="2 3" key="1">
    <citation type="submission" date="2021-05" db="EMBL/GenBank/DDBJ databases">
        <title>Genome Assembly of Synthetic Allotetraploid Brassica napus Reveals Homoeologous Exchanges between Subgenomes.</title>
        <authorList>
            <person name="Davis J.T."/>
        </authorList>
    </citation>
    <scope>NUCLEOTIDE SEQUENCE [LARGE SCALE GENOMIC DNA]</scope>
    <source>
        <strain evidence="3">cv. Da-Ae</strain>
        <tissue evidence="2">Seedling</tissue>
    </source>
</reference>
<dbReference type="EMBL" id="JAGKQM010000851">
    <property type="protein sequence ID" value="KAH0853118.1"/>
    <property type="molecule type" value="Genomic_DNA"/>
</dbReference>
<evidence type="ECO:0000313" key="3">
    <source>
        <dbReference type="Proteomes" id="UP000824890"/>
    </source>
</evidence>
<evidence type="ECO:0000256" key="1">
    <source>
        <dbReference type="SAM" id="MobiDB-lite"/>
    </source>
</evidence>
<comment type="caution">
    <text evidence="2">The sequence shown here is derived from an EMBL/GenBank/DDBJ whole genome shotgun (WGS) entry which is preliminary data.</text>
</comment>
<feature type="non-terminal residue" evidence="2">
    <location>
        <position position="1"/>
    </location>
</feature>
<gene>
    <name evidence="2" type="ORF">HID58_093447</name>
</gene>
<name>A0ABQ7XAY6_BRANA</name>
<keyword evidence="3" id="KW-1185">Reference proteome</keyword>
<dbReference type="Proteomes" id="UP000824890">
    <property type="component" value="Unassembled WGS sequence"/>
</dbReference>
<proteinExistence type="predicted"/>
<feature type="region of interest" description="Disordered" evidence="1">
    <location>
        <begin position="241"/>
        <end position="267"/>
    </location>
</feature>
<accession>A0ABQ7XAY6</accession>
<sequence>AWPVLEPGRESFFQMVDRGLDEYFQKFRKTGVFLTPSLGILVSYNLSRGVALETWRGTDPEFPREFVGEVYQGLLPGKAVVRSPSCLDVEFAFLFGSSSGCIEAVFPTLGQGFFRGTTPMEILKSKETGGSPVHLLGVAWYACSVPRNSSFDSPAYVTYQSCEPGRKMSLLSTNPDVGGDCPWLGILTPTVVEACFAVETRDQQWPKNAGFEVESWSRQIQRLRGSDLRIGLETRDCRKSDLRIGPGTSRNQGLQKDPKPAGTRNCRKSDLRIRPEPAGTSRNQVVIPVLDLVTFFWRCVILPEEVFPAV</sequence>
<evidence type="ECO:0000313" key="2">
    <source>
        <dbReference type="EMBL" id="KAH0853118.1"/>
    </source>
</evidence>